<organism evidence="1 2">
    <name type="scientific">Mesorhizobium waimense</name>
    <dbReference type="NCBI Taxonomy" id="1300307"/>
    <lineage>
        <taxon>Bacteria</taxon>
        <taxon>Pseudomonadati</taxon>
        <taxon>Pseudomonadota</taxon>
        <taxon>Alphaproteobacteria</taxon>
        <taxon>Hyphomicrobiales</taxon>
        <taxon>Phyllobacteriaceae</taxon>
        <taxon>Mesorhizobium</taxon>
    </lineage>
</organism>
<protein>
    <recommendedName>
        <fullName evidence="3">Helix-turn-helix domain-containing protein</fullName>
    </recommendedName>
</protein>
<evidence type="ECO:0000313" key="1">
    <source>
        <dbReference type="EMBL" id="RJT42024.1"/>
    </source>
</evidence>
<dbReference type="AlphaFoldDB" id="A0A3A5L936"/>
<evidence type="ECO:0000313" key="2">
    <source>
        <dbReference type="Proteomes" id="UP000272706"/>
    </source>
</evidence>
<evidence type="ECO:0008006" key="3">
    <source>
        <dbReference type="Google" id="ProtNLM"/>
    </source>
</evidence>
<accession>A0A3A5L936</accession>
<keyword evidence="2" id="KW-1185">Reference proteome</keyword>
<comment type="caution">
    <text evidence="1">The sequence shown here is derived from an EMBL/GenBank/DDBJ whole genome shotgun (WGS) entry which is preliminary data.</text>
</comment>
<proteinExistence type="predicted"/>
<name>A0A3A5L936_9HYPH</name>
<dbReference type="OrthoDB" id="8371702at2"/>
<dbReference type="Proteomes" id="UP000272706">
    <property type="component" value="Unassembled WGS sequence"/>
</dbReference>
<sequence length="82" mass="9211">MHQKETPHLAEPCKTPWQKVHAKFGMSPSQFARVLNRHRSKISRALSDEKGLISGKDQELIIQAAADHKVPLTSDDLTPEVQ</sequence>
<reference evidence="1 2" key="1">
    <citation type="submission" date="2018-09" db="EMBL/GenBank/DDBJ databases">
        <title>Mesorhizobium carmichaelinearum sp. nov. isolated from Carmichaelinea spp. root nodules in New Zealand.</title>
        <authorList>
            <person name="De Meyer S.E."/>
        </authorList>
    </citation>
    <scope>NUCLEOTIDE SEQUENCE [LARGE SCALE GENOMIC DNA]</scope>
    <source>
        <strain evidence="1 2">ICMP19557</strain>
    </source>
</reference>
<gene>
    <name evidence="1" type="ORF">D3227_04935</name>
</gene>
<dbReference type="EMBL" id="QZWZ01000002">
    <property type="protein sequence ID" value="RJT42024.1"/>
    <property type="molecule type" value="Genomic_DNA"/>
</dbReference>